<organism evidence="1 3">
    <name type="scientific">Rotaria magnacalcarata</name>
    <dbReference type="NCBI Taxonomy" id="392030"/>
    <lineage>
        <taxon>Eukaryota</taxon>
        <taxon>Metazoa</taxon>
        <taxon>Spiralia</taxon>
        <taxon>Gnathifera</taxon>
        <taxon>Rotifera</taxon>
        <taxon>Eurotatoria</taxon>
        <taxon>Bdelloidea</taxon>
        <taxon>Philodinida</taxon>
        <taxon>Philodinidae</taxon>
        <taxon>Rotaria</taxon>
    </lineage>
</organism>
<accession>A0A815B7P4</accession>
<gene>
    <name evidence="2" type="ORF">BYL167_LOCUS73628</name>
    <name evidence="1" type="ORF">CJN711_LOCUS15355</name>
</gene>
<comment type="caution">
    <text evidence="1">The sequence shown here is derived from an EMBL/GenBank/DDBJ whole genome shotgun (WGS) entry which is preliminary data.</text>
</comment>
<protein>
    <submittedName>
        <fullName evidence="1">Uncharacterized protein</fullName>
    </submittedName>
</protein>
<dbReference type="Proteomes" id="UP000663855">
    <property type="component" value="Unassembled WGS sequence"/>
</dbReference>
<evidence type="ECO:0000313" key="2">
    <source>
        <dbReference type="EMBL" id="CAF5156941.1"/>
    </source>
</evidence>
<name>A0A815B7P4_9BILA</name>
<dbReference type="EMBL" id="CAJNOV010007061">
    <property type="protein sequence ID" value="CAF1268494.1"/>
    <property type="molecule type" value="Genomic_DNA"/>
</dbReference>
<dbReference type="Proteomes" id="UP000681967">
    <property type="component" value="Unassembled WGS sequence"/>
</dbReference>
<sequence length="44" mass="4887">MPPSKRQKTLSHETTALAVSQLELDWLVTHKNGVGLINTNSQNK</sequence>
<reference evidence="1" key="1">
    <citation type="submission" date="2021-02" db="EMBL/GenBank/DDBJ databases">
        <authorList>
            <person name="Nowell W R."/>
        </authorList>
    </citation>
    <scope>NUCLEOTIDE SEQUENCE</scope>
</reference>
<feature type="non-terminal residue" evidence="1">
    <location>
        <position position="44"/>
    </location>
</feature>
<evidence type="ECO:0000313" key="1">
    <source>
        <dbReference type="EMBL" id="CAF1268494.1"/>
    </source>
</evidence>
<dbReference type="AlphaFoldDB" id="A0A815B7P4"/>
<proteinExistence type="predicted"/>
<evidence type="ECO:0000313" key="3">
    <source>
        <dbReference type="Proteomes" id="UP000663855"/>
    </source>
</evidence>
<dbReference type="EMBL" id="CAJOBH010262358">
    <property type="protein sequence ID" value="CAF5156941.1"/>
    <property type="molecule type" value="Genomic_DNA"/>
</dbReference>